<keyword evidence="2" id="KW-1185">Reference proteome</keyword>
<name>A0A4U8T5V0_9HELI</name>
<sequence>MDNPAANALLILRSLLRDEKLDDLRFSQGQLLEILSLVRNKLISEFSQNVHALQKEVCDEPFSLPLQIAVIYECKLNGAPLGYKSLKMALRHTEPCLYHLRKNIYNIAKNPHKRAEFKLIASFFMPLLQSGDDELGLDFMFNKAIALGSLCDVLLIETHTQNIAKLQAFRTEFELEKNNLRALINKSQAPTNLYTKAEF</sequence>
<dbReference type="EMBL" id="JRPR02000016">
    <property type="protein sequence ID" value="TLD94854.1"/>
    <property type="molecule type" value="Genomic_DNA"/>
</dbReference>
<organism evidence="1 2">
    <name type="scientific">Helicobacter jaachi</name>
    <dbReference type="NCBI Taxonomy" id="1677920"/>
    <lineage>
        <taxon>Bacteria</taxon>
        <taxon>Pseudomonadati</taxon>
        <taxon>Campylobacterota</taxon>
        <taxon>Epsilonproteobacteria</taxon>
        <taxon>Campylobacterales</taxon>
        <taxon>Helicobacteraceae</taxon>
        <taxon>Helicobacter</taxon>
    </lineage>
</organism>
<accession>A0A4U8T5V0</accession>
<proteinExistence type="predicted"/>
<dbReference type="Proteomes" id="UP000029733">
    <property type="component" value="Unassembled WGS sequence"/>
</dbReference>
<protein>
    <submittedName>
        <fullName evidence="1">Uncharacterized protein</fullName>
    </submittedName>
</protein>
<dbReference type="AlphaFoldDB" id="A0A4U8T5V0"/>
<evidence type="ECO:0000313" key="2">
    <source>
        <dbReference type="Proteomes" id="UP000029733"/>
    </source>
</evidence>
<gene>
    <name evidence="1" type="ORF">LS71_009125</name>
</gene>
<comment type="caution">
    <text evidence="1">The sequence shown here is derived from an EMBL/GenBank/DDBJ whole genome shotgun (WGS) entry which is preliminary data.</text>
</comment>
<evidence type="ECO:0000313" key="1">
    <source>
        <dbReference type="EMBL" id="TLD94854.1"/>
    </source>
</evidence>
<dbReference type="STRING" id="1677920.LS71_08260"/>
<reference evidence="1 2" key="1">
    <citation type="journal article" date="2014" name="Genome Announc.">
        <title>Draft genome sequences of eight enterohepatic helicobacter species isolated from both laboratory and wild rodents.</title>
        <authorList>
            <person name="Sheh A."/>
            <person name="Shen Z."/>
            <person name="Fox J.G."/>
        </authorList>
    </citation>
    <scope>NUCLEOTIDE SEQUENCE [LARGE SCALE GENOMIC DNA]</scope>
    <source>
        <strain evidence="1 2">MIT 09-6949</strain>
    </source>
</reference>
<dbReference type="RefSeq" id="WP_034356425.1">
    <property type="nucleotide sequence ID" value="NZ_JRPR02000016.1"/>
</dbReference>